<name>A0A224X9I5_9LACT</name>
<protein>
    <submittedName>
        <fullName evidence="1">Uncharacterized protein</fullName>
    </submittedName>
</protein>
<gene>
    <name evidence="1" type="ORF">RsY01_424</name>
</gene>
<evidence type="ECO:0000313" key="2">
    <source>
        <dbReference type="Proteomes" id="UP000218689"/>
    </source>
</evidence>
<evidence type="ECO:0000313" key="1">
    <source>
        <dbReference type="EMBL" id="GAX46844.1"/>
    </source>
</evidence>
<reference evidence="2" key="1">
    <citation type="submission" date="2017-08" db="EMBL/GenBank/DDBJ databases">
        <title>Draft genome sequence of Lactococcus sp. strain Rs-Y01, isolated from the gut of the lower termite Reticulitermes speratus.</title>
        <authorList>
            <person name="Ohkuma M."/>
            <person name="Yuki M."/>
        </authorList>
    </citation>
    <scope>NUCLEOTIDE SEQUENCE [LARGE SCALE GENOMIC DNA]</scope>
    <source>
        <strain evidence="2">Rs-Y01</strain>
    </source>
</reference>
<dbReference type="OrthoDB" id="5290709at2"/>
<keyword evidence="2" id="KW-1185">Reference proteome</keyword>
<dbReference type="AlphaFoldDB" id="A0A224X9I5"/>
<comment type="caution">
    <text evidence="1">The sequence shown here is derived from an EMBL/GenBank/DDBJ whole genome shotgun (WGS) entry which is preliminary data.</text>
</comment>
<organism evidence="1 2">
    <name type="scientific">Pseudolactococcus reticulitermitis</name>
    <dbReference type="NCBI Taxonomy" id="2025039"/>
    <lineage>
        <taxon>Bacteria</taxon>
        <taxon>Bacillati</taxon>
        <taxon>Bacillota</taxon>
        <taxon>Bacilli</taxon>
        <taxon>Lactobacillales</taxon>
        <taxon>Streptococcaceae</taxon>
        <taxon>Pseudolactococcus</taxon>
    </lineage>
</organism>
<dbReference type="Proteomes" id="UP000218689">
    <property type="component" value="Unassembled WGS sequence"/>
</dbReference>
<dbReference type="RefSeq" id="WP_094783908.1">
    <property type="nucleotide sequence ID" value="NZ_BEDT01000001.1"/>
</dbReference>
<accession>A0A224X9I5</accession>
<proteinExistence type="predicted"/>
<dbReference type="EMBL" id="BEDT01000001">
    <property type="protein sequence ID" value="GAX46844.1"/>
    <property type="molecule type" value="Genomic_DNA"/>
</dbReference>
<sequence>MISKLSQEEISRFKRHLVATVNNLIDRSFLDYISDGEAYAEEFEHNVQNYVDAYGLKAAYDYWNNIPSGESINVDTSWYDGSEFISIENYVENILHSEICIREFALDEYMEYLDENLDEFMEIAKETIRTFFG</sequence>